<dbReference type="STRING" id="512399.A8709_21730"/>
<comment type="caution">
    <text evidence="2">The sequence shown here is derived from an EMBL/GenBank/DDBJ whole genome shotgun (WGS) entry which is preliminary data.</text>
</comment>
<evidence type="ECO:0000313" key="3">
    <source>
        <dbReference type="Proteomes" id="UP000093309"/>
    </source>
</evidence>
<dbReference type="Proteomes" id="UP000093309">
    <property type="component" value="Unassembled WGS sequence"/>
</dbReference>
<gene>
    <name evidence="2" type="ORF">A8709_21730</name>
</gene>
<name>A0A1C0ZXT7_9BACL</name>
<keyword evidence="1" id="KW-0472">Membrane</keyword>
<keyword evidence="1" id="KW-1133">Transmembrane helix</keyword>
<accession>A0A1C0ZXT7</accession>
<protein>
    <submittedName>
        <fullName evidence="2">Uncharacterized protein</fullName>
    </submittedName>
</protein>
<evidence type="ECO:0000313" key="2">
    <source>
        <dbReference type="EMBL" id="OCT12945.1"/>
    </source>
</evidence>
<dbReference type="EMBL" id="LYPC01000026">
    <property type="protein sequence ID" value="OCT12945.1"/>
    <property type="molecule type" value="Genomic_DNA"/>
</dbReference>
<dbReference type="AlphaFoldDB" id="A0A1C0ZXT7"/>
<evidence type="ECO:0000256" key="1">
    <source>
        <dbReference type="SAM" id="Phobius"/>
    </source>
</evidence>
<keyword evidence="1" id="KW-0812">Transmembrane</keyword>
<reference evidence="3" key="1">
    <citation type="submission" date="2016-05" db="EMBL/GenBank/DDBJ databases">
        <title>Paenibacillus oryzae. sp. nov., isolated from the rice root.</title>
        <authorList>
            <person name="Zhang J."/>
            <person name="Zhang X."/>
        </authorList>
    </citation>
    <scope>NUCLEOTIDE SEQUENCE [LARGE SCALE GENOMIC DNA]</scope>
    <source>
        <strain evidence="3">KCTC13222</strain>
    </source>
</reference>
<keyword evidence="3" id="KW-1185">Reference proteome</keyword>
<sequence>MKQAPRRITGIVVALIAIGGLITGLIALRETQNANRITNIELVGEQTLYGEPGSQMIVRTGKMVAVSTDKEGIPDLTVGQDLLPGTPIPDNHLLFFPKTTRGLKADLHTDNEIWITVRGGYTVYDEKGKKITPIIE</sequence>
<feature type="transmembrane region" description="Helical" evidence="1">
    <location>
        <begin position="7"/>
        <end position="28"/>
    </location>
</feature>
<proteinExistence type="predicted"/>
<organism evidence="2 3">
    <name type="scientific">Paenibacillus pectinilyticus</name>
    <dbReference type="NCBI Taxonomy" id="512399"/>
    <lineage>
        <taxon>Bacteria</taxon>
        <taxon>Bacillati</taxon>
        <taxon>Bacillota</taxon>
        <taxon>Bacilli</taxon>
        <taxon>Bacillales</taxon>
        <taxon>Paenibacillaceae</taxon>
        <taxon>Paenibacillus</taxon>
    </lineage>
</organism>
<dbReference type="OrthoDB" id="2381664at2"/>
<dbReference type="RefSeq" id="WP_065854970.1">
    <property type="nucleotide sequence ID" value="NZ_LYPC01000026.1"/>
</dbReference>